<organism evidence="3 4">
    <name type="scientific">Paenibacillus donghaensis</name>
    <dbReference type="NCBI Taxonomy" id="414771"/>
    <lineage>
        <taxon>Bacteria</taxon>
        <taxon>Bacillati</taxon>
        <taxon>Bacillota</taxon>
        <taxon>Bacilli</taxon>
        <taxon>Bacillales</taxon>
        <taxon>Paenibacillaceae</taxon>
        <taxon>Paenibacillus</taxon>
    </lineage>
</organism>
<dbReference type="AlphaFoldDB" id="A0A2Z2K6W3"/>
<feature type="region of interest" description="Disordered" evidence="1">
    <location>
        <begin position="207"/>
        <end position="231"/>
    </location>
</feature>
<feature type="domain" description="Putative phage metallopeptidase" evidence="2">
    <location>
        <begin position="10"/>
        <end position="149"/>
    </location>
</feature>
<dbReference type="InterPro" id="IPR043998">
    <property type="entry name" value="Put_Metallopep"/>
</dbReference>
<name>A0A2Z2K6W3_9BACL</name>
<reference evidence="3 4" key="1">
    <citation type="submission" date="2017-06" db="EMBL/GenBank/DDBJ databases">
        <title>Complete genome sequence of Paenibacillus donghaensis KCTC 13049T isolated from East Sea sediment, South Korea.</title>
        <authorList>
            <person name="Jung B.K."/>
            <person name="Hong S.-J."/>
            <person name="Shin J.-H."/>
        </authorList>
    </citation>
    <scope>NUCLEOTIDE SEQUENCE [LARGE SCALE GENOMIC DNA]</scope>
    <source>
        <strain evidence="3 4">KCTC 13049</strain>
    </source>
</reference>
<proteinExistence type="predicted"/>
<accession>A0A2Z2K6W3</accession>
<gene>
    <name evidence="3" type="ORF">B9T62_15280</name>
</gene>
<keyword evidence="4" id="KW-1185">Reference proteome</keyword>
<sequence length="231" mass="25805">MAKAEKFHREGTKETYDLLEDMIQKHHHYFEDTNFLILMKHGGWKSKGKVLFGKIKVLGDDLRSTWDKDAILYLNAEMWGKMSEPQQRYVLDHALFALDTKADKDGNTLEDTDGRPLLKTVPPDIEAFVEVIKRHGTTTQDVKRLALAIKEVNPDQMTIEDVVGGKQQGGEQPKPPGNGVQVKQHPDGTVDVEDENQLTIEEIAAAEAAAAEQEEGENGPSMPEGDDDLPF</sequence>
<dbReference type="KEGG" id="pdh:B9T62_15280"/>
<evidence type="ECO:0000256" key="1">
    <source>
        <dbReference type="SAM" id="MobiDB-lite"/>
    </source>
</evidence>
<dbReference type="EMBL" id="CP021780">
    <property type="protein sequence ID" value="ASA22016.1"/>
    <property type="molecule type" value="Genomic_DNA"/>
</dbReference>
<dbReference type="Proteomes" id="UP000249890">
    <property type="component" value="Chromosome"/>
</dbReference>
<evidence type="ECO:0000313" key="4">
    <source>
        <dbReference type="Proteomes" id="UP000249890"/>
    </source>
</evidence>
<dbReference type="RefSeq" id="WP_087916021.1">
    <property type="nucleotide sequence ID" value="NZ_CP021780.1"/>
</dbReference>
<feature type="region of interest" description="Disordered" evidence="1">
    <location>
        <begin position="164"/>
        <end position="191"/>
    </location>
</feature>
<protein>
    <recommendedName>
        <fullName evidence="2">Putative phage metallopeptidase domain-containing protein</fullName>
    </recommendedName>
</protein>
<dbReference type="OrthoDB" id="2617661at2"/>
<dbReference type="Pfam" id="PF18894">
    <property type="entry name" value="PhageMetallopep"/>
    <property type="match status" value="1"/>
</dbReference>
<evidence type="ECO:0000313" key="3">
    <source>
        <dbReference type="EMBL" id="ASA22016.1"/>
    </source>
</evidence>
<evidence type="ECO:0000259" key="2">
    <source>
        <dbReference type="Pfam" id="PF18894"/>
    </source>
</evidence>